<comment type="caution">
    <text evidence="1">The sequence shown here is derived from an EMBL/GenBank/DDBJ whole genome shotgun (WGS) entry which is preliminary data.</text>
</comment>
<protein>
    <submittedName>
        <fullName evidence="1">Uncharacterized protein</fullName>
    </submittedName>
</protein>
<dbReference type="Proteomes" id="UP000486760">
    <property type="component" value="Unassembled WGS sequence"/>
</dbReference>
<keyword evidence="2" id="KW-1185">Reference proteome</keyword>
<proteinExistence type="predicted"/>
<reference evidence="1 2" key="1">
    <citation type="submission" date="2019-08" db="EMBL/GenBank/DDBJ databases">
        <title>Bioinformatics analysis of the strain L3 and L5.</title>
        <authorList>
            <person name="Li X."/>
        </authorList>
    </citation>
    <scope>NUCLEOTIDE SEQUENCE [LARGE SCALE GENOMIC DNA]</scope>
    <source>
        <strain evidence="1 2">L5</strain>
    </source>
</reference>
<accession>A0A7V7KGL4</accession>
<sequence>MELPKHTRNALFVSAKIQELGIPIEIQHKIGVFAVAWGMFETHLERAVWILEKEEVEGNRPSTDKTSANRWVGILSSGSNELSDKANEVLGIAASAAGDLMSYRHSLFHGYLVPLGDTAMFIRNPRWNGEVRNREAGDAQIDENILDLAIDAAWVLFRLVVAVTRLGDEDGVARIEEFVSEARRIKSNANEVRHIASLATHEKN</sequence>
<dbReference type="EMBL" id="VTPY01000003">
    <property type="protein sequence ID" value="KAA0012979.1"/>
    <property type="molecule type" value="Genomic_DNA"/>
</dbReference>
<evidence type="ECO:0000313" key="2">
    <source>
        <dbReference type="Proteomes" id="UP000486760"/>
    </source>
</evidence>
<dbReference type="AlphaFoldDB" id="A0A7V7KGL4"/>
<name>A0A7V7KGL4_9GAMM</name>
<dbReference type="RefSeq" id="WP_149327932.1">
    <property type="nucleotide sequence ID" value="NZ_VTPY01000003.1"/>
</dbReference>
<evidence type="ECO:0000313" key="1">
    <source>
        <dbReference type="EMBL" id="KAA0012979.1"/>
    </source>
</evidence>
<gene>
    <name evidence="1" type="ORF">F0A17_08650</name>
</gene>
<organism evidence="1 2">
    <name type="scientific">Billgrantia pellis</name>
    <dbReference type="NCBI Taxonomy" id="2606936"/>
    <lineage>
        <taxon>Bacteria</taxon>
        <taxon>Pseudomonadati</taxon>
        <taxon>Pseudomonadota</taxon>
        <taxon>Gammaproteobacteria</taxon>
        <taxon>Oceanospirillales</taxon>
        <taxon>Halomonadaceae</taxon>
        <taxon>Billgrantia</taxon>
    </lineage>
</organism>